<name>A0ABN3GZ50_9ACTN</name>
<dbReference type="Pfam" id="PF03551">
    <property type="entry name" value="PadR"/>
    <property type="match status" value="1"/>
</dbReference>
<protein>
    <submittedName>
        <fullName evidence="2">PadR family transcriptional regulator</fullName>
    </submittedName>
</protein>
<gene>
    <name evidence="2" type="ORF">GCM10009855_00280</name>
</gene>
<organism evidence="2 3">
    <name type="scientific">Gordonia cholesterolivorans</name>
    <dbReference type="NCBI Taxonomy" id="559625"/>
    <lineage>
        <taxon>Bacteria</taxon>
        <taxon>Bacillati</taxon>
        <taxon>Actinomycetota</taxon>
        <taxon>Actinomycetes</taxon>
        <taxon>Mycobacteriales</taxon>
        <taxon>Gordoniaceae</taxon>
        <taxon>Gordonia</taxon>
    </lineage>
</organism>
<dbReference type="InterPro" id="IPR036390">
    <property type="entry name" value="WH_DNA-bd_sf"/>
</dbReference>
<proteinExistence type="predicted"/>
<evidence type="ECO:0000259" key="1">
    <source>
        <dbReference type="Pfam" id="PF03551"/>
    </source>
</evidence>
<feature type="domain" description="Transcription regulator PadR N-terminal" evidence="1">
    <location>
        <begin position="14"/>
        <end position="87"/>
    </location>
</feature>
<dbReference type="InterPro" id="IPR036388">
    <property type="entry name" value="WH-like_DNA-bd_sf"/>
</dbReference>
<dbReference type="Gene3D" id="1.10.10.10">
    <property type="entry name" value="Winged helix-like DNA-binding domain superfamily/Winged helix DNA-binding domain"/>
    <property type="match status" value="1"/>
</dbReference>
<sequence length="217" mass="23867">MTGMSVTTTRLLVLGAVGLFEPVNGYQIRRELMSWQVDAWASINPGSIYHALRSLAGQGLLIDHTIGDGGRDVVVYELAEAGRVVLEDAIVAGVSEVNIYDRHAFQAAFGLLPMLDDRRAEAALRARRDAVRRAIGDVMPPEDGRVYAPPHALRSLALWKQFAEVELHWLDGVLADIASGALSFEDTGRWAPPADDPGYQIVEDRERYRAALHRAPN</sequence>
<dbReference type="SUPFAM" id="SSF46785">
    <property type="entry name" value="Winged helix' DNA-binding domain"/>
    <property type="match status" value="1"/>
</dbReference>
<accession>A0ABN3GZ50</accession>
<comment type="caution">
    <text evidence="2">The sequence shown here is derived from an EMBL/GenBank/DDBJ whole genome shotgun (WGS) entry which is preliminary data.</text>
</comment>
<dbReference type="EMBL" id="BAAARB010000001">
    <property type="protein sequence ID" value="GAA2365020.1"/>
    <property type="molecule type" value="Genomic_DNA"/>
</dbReference>
<keyword evidence="3" id="KW-1185">Reference proteome</keyword>
<dbReference type="InterPro" id="IPR005149">
    <property type="entry name" value="Tscrpt_reg_PadR_N"/>
</dbReference>
<dbReference type="Proteomes" id="UP001501170">
    <property type="component" value="Unassembled WGS sequence"/>
</dbReference>
<evidence type="ECO:0000313" key="2">
    <source>
        <dbReference type="EMBL" id="GAA2365020.1"/>
    </source>
</evidence>
<reference evidence="2 3" key="1">
    <citation type="journal article" date="2019" name="Int. J. Syst. Evol. Microbiol.">
        <title>The Global Catalogue of Microorganisms (GCM) 10K type strain sequencing project: providing services to taxonomists for standard genome sequencing and annotation.</title>
        <authorList>
            <consortium name="The Broad Institute Genomics Platform"/>
            <consortium name="The Broad Institute Genome Sequencing Center for Infectious Disease"/>
            <person name="Wu L."/>
            <person name="Ma J."/>
        </authorList>
    </citation>
    <scope>NUCLEOTIDE SEQUENCE [LARGE SCALE GENOMIC DNA]</scope>
    <source>
        <strain evidence="2 3">JCM 16227</strain>
    </source>
</reference>
<evidence type="ECO:0000313" key="3">
    <source>
        <dbReference type="Proteomes" id="UP001501170"/>
    </source>
</evidence>